<evidence type="ECO:0000313" key="10">
    <source>
        <dbReference type="EMBL" id="GAA5155518.1"/>
    </source>
</evidence>
<dbReference type="SMART" id="SM00220">
    <property type="entry name" value="S_TKc"/>
    <property type="match status" value="1"/>
</dbReference>
<feature type="compositionally biased region" description="Pro residues" evidence="8">
    <location>
        <begin position="346"/>
        <end position="356"/>
    </location>
</feature>
<dbReference type="EMBL" id="BAABKG010000006">
    <property type="protein sequence ID" value="GAA5155518.1"/>
    <property type="molecule type" value="Genomic_DNA"/>
</dbReference>
<dbReference type="PROSITE" id="PS00108">
    <property type="entry name" value="PROTEIN_KINASE_ST"/>
    <property type="match status" value="1"/>
</dbReference>
<dbReference type="PROSITE" id="PS50011">
    <property type="entry name" value="PROTEIN_KINASE_DOM"/>
    <property type="match status" value="1"/>
</dbReference>
<dbReference type="InterPro" id="IPR011009">
    <property type="entry name" value="Kinase-like_dom_sf"/>
</dbReference>
<dbReference type="Proteomes" id="UP001500221">
    <property type="component" value="Unassembled WGS sequence"/>
</dbReference>
<dbReference type="Gene3D" id="1.10.510.10">
    <property type="entry name" value="Transferase(Phosphotransferase) domain 1"/>
    <property type="match status" value="1"/>
</dbReference>
<name>A0ABP9Q594_9ACTN</name>
<dbReference type="Pfam" id="PF00069">
    <property type="entry name" value="Pkinase"/>
    <property type="match status" value="1"/>
</dbReference>
<feature type="binding site" evidence="7">
    <location>
        <position position="46"/>
    </location>
    <ligand>
        <name>ATP</name>
        <dbReference type="ChEBI" id="CHEBI:30616"/>
    </ligand>
</feature>
<keyword evidence="5" id="KW-0418">Kinase</keyword>
<dbReference type="CDD" id="cd14014">
    <property type="entry name" value="STKc_PknB_like"/>
    <property type="match status" value="1"/>
</dbReference>
<evidence type="ECO:0000256" key="4">
    <source>
        <dbReference type="ARBA" id="ARBA00022741"/>
    </source>
</evidence>
<evidence type="ECO:0000256" key="5">
    <source>
        <dbReference type="ARBA" id="ARBA00022777"/>
    </source>
</evidence>
<feature type="domain" description="Protein kinase" evidence="9">
    <location>
        <begin position="17"/>
        <end position="291"/>
    </location>
</feature>
<gene>
    <name evidence="10" type="ORF">GCM10023340_41030</name>
</gene>
<feature type="region of interest" description="Disordered" evidence="8">
    <location>
        <begin position="604"/>
        <end position="624"/>
    </location>
</feature>
<evidence type="ECO:0000256" key="3">
    <source>
        <dbReference type="ARBA" id="ARBA00022679"/>
    </source>
</evidence>
<evidence type="ECO:0000313" key="11">
    <source>
        <dbReference type="Proteomes" id="UP001500221"/>
    </source>
</evidence>
<reference evidence="11" key="1">
    <citation type="journal article" date="2019" name="Int. J. Syst. Evol. Microbiol.">
        <title>The Global Catalogue of Microorganisms (GCM) 10K type strain sequencing project: providing services to taxonomists for standard genome sequencing and annotation.</title>
        <authorList>
            <consortium name="The Broad Institute Genomics Platform"/>
            <consortium name="The Broad Institute Genome Sequencing Center for Infectious Disease"/>
            <person name="Wu L."/>
            <person name="Ma J."/>
        </authorList>
    </citation>
    <scope>NUCLEOTIDE SEQUENCE [LARGE SCALE GENOMIC DNA]</scope>
    <source>
        <strain evidence="11">JCM 18459</strain>
    </source>
</reference>
<sequence>MTVTAAFPAPGDEIGRFRVLRQLGAGGMGVVYEALEVNLDRRVALKVISPMFAHDPDFRSRFGREARALASLDSPHVVQVYAHGEEDGYLYIATQLIPDGDLGQMVSRWGPAPLGKALDLIEQVASGLADAHAAGLVHRDIKPGNVFVRRRTKTTVQAYLGDFGIARRVDAEATRIGTAVVGTPSYMAPELHGGAHAGPATDIYSVGCLLWVVLTGEPPYGGTTEFEVIGGHVTKPVPQLPDRSPLTRTVNHVLRVAMAKEPGHRYRSALALRDDLREAARMVDDPNHGRLASALVVPGAPAAAPPPSSYPSAVSPAVSPPSPPHATPSGPLPAHAAPTGQQHQPPYRPPHQPAPHQPQWASTPAPRRSRAGLWTGLTAAALVVAGGAVAAVVLGSGGDDPDPDRPTAAERAFAEQGYTEIQSETAKAMRVLDSVRISGEIPYNGVDSSIDMTITSAGDCDGTLKVGDGTAAVRRIEGEAYLKPDVAFFVASGQPQATAEQAAKLIGDRWVKGDESDAAQFDSFCDIDAIIGEASSSSPSSGADGSESGTVGDIEQVDGEYGVKLVAEDPTGNTNAWVSLSEPHYFLRLQLEGEDADFRFSEFDEPLGVEAPPESEVIDSSTFN</sequence>
<organism evidence="10 11">
    <name type="scientific">Nocardioides marinquilinus</name>
    <dbReference type="NCBI Taxonomy" id="1210400"/>
    <lineage>
        <taxon>Bacteria</taxon>
        <taxon>Bacillati</taxon>
        <taxon>Actinomycetota</taxon>
        <taxon>Actinomycetes</taxon>
        <taxon>Propionibacteriales</taxon>
        <taxon>Nocardioidaceae</taxon>
        <taxon>Nocardioides</taxon>
    </lineage>
</organism>
<dbReference type="InterPro" id="IPR000719">
    <property type="entry name" value="Prot_kinase_dom"/>
</dbReference>
<dbReference type="Gene3D" id="3.30.200.20">
    <property type="entry name" value="Phosphorylase Kinase, domain 1"/>
    <property type="match status" value="1"/>
</dbReference>
<evidence type="ECO:0000256" key="7">
    <source>
        <dbReference type="PROSITE-ProRule" id="PRU10141"/>
    </source>
</evidence>
<evidence type="ECO:0000256" key="1">
    <source>
        <dbReference type="ARBA" id="ARBA00012513"/>
    </source>
</evidence>
<comment type="caution">
    <text evidence="10">The sequence shown here is derived from an EMBL/GenBank/DDBJ whole genome shotgun (WGS) entry which is preliminary data.</text>
</comment>
<dbReference type="PANTHER" id="PTHR43289:SF6">
    <property type="entry name" value="SERINE_THREONINE-PROTEIN KINASE NEKL-3"/>
    <property type="match status" value="1"/>
</dbReference>
<keyword evidence="6 7" id="KW-0067">ATP-binding</keyword>
<keyword evidence="2" id="KW-0723">Serine/threonine-protein kinase</keyword>
<keyword evidence="4 7" id="KW-0547">Nucleotide-binding</keyword>
<keyword evidence="3" id="KW-0808">Transferase</keyword>
<dbReference type="InterPro" id="IPR008271">
    <property type="entry name" value="Ser/Thr_kinase_AS"/>
</dbReference>
<dbReference type="PROSITE" id="PS00107">
    <property type="entry name" value="PROTEIN_KINASE_ATP"/>
    <property type="match status" value="1"/>
</dbReference>
<proteinExistence type="predicted"/>
<evidence type="ECO:0000256" key="8">
    <source>
        <dbReference type="SAM" id="MobiDB-lite"/>
    </source>
</evidence>
<protein>
    <recommendedName>
        <fullName evidence="1">non-specific serine/threonine protein kinase</fullName>
        <ecNumber evidence="1">2.7.11.1</ecNumber>
    </recommendedName>
</protein>
<evidence type="ECO:0000259" key="9">
    <source>
        <dbReference type="PROSITE" id="PS50011"/>
    </source>
</evidence>
<evidence type="ECO:0000256" key="6">
    <source>
        <dbReference type="ARBA" id="ARBA00022840"/>
    </source>
</evidence>
<dbReference type="SUPFAM" id="SSF56112">
    <property type="entry name" value="Protein kinase-like (PK-like)"/>
    <property type="match status" value="1"/>
</dbReference>
<feature type="region of interest" description="Disordered" evidence="8">
    <location>
        <begin position="301"/>
        <end position="368"/>
    </location>
</feature>
<dbReference type="EC" id="2.7.11.1" evidence="1"/>
<keyword evidence="11" id="KW-1185">Reference proteome</keyword>
<dbReference type="PANTHER" id="PTHR43289">
    <property type="entry name" value="MITOGEN-ACTIVATED PROTEIN KINASE KINASE KINASE 20-RELATED"/>
    <property type="match status" value="1"/>
</dbReference>
<accession>A0ABP9Q594</accession>
<evidence type="ECO:0000256" key="2">
    <source>
        <dbReference type="ARBA" id="ARBA00022527"/>
    </source>
</evidence>
<dbReference type="InterPro" id="IPR017441">
    <property type="entry name" value="Protein_kinase_ATP_BS"/>
</dbReference>